<dbReference type="PANTHER" id="PTHR43233">
    <property type="entry name" value="FAMILY N-ACETYLTRANSFERASE, PUTATIVE (AFU_ORTHOLOGUE AFUA_6G03350)-RELATED"/>
    <property type="match status" value="1"/>
</dbReference>
<sequence>MEEIHSWHNGDFHLTTDQSKFNLDDIFQYLTKSTWAKGIDKRTVVGSIEASLCFGLFYKDIQIGFARFITDHFTFGYLCDVYVVDEWKEKKLGSWMMSCCHKHPSIQKLRRIILVTSTAGWLYEKHNYTPVNEPDYIWQIFRPKIYHNE</sequence>
<dbReference type="RefSeq" id="WP_160926419.1">
    <property type="nucleotide sequence ID" value="NZ_WWEU01000001.1"/>
</dbReference>
<dbReference type="InterPro" id="IPR016181">
    <property type="entry name" value="Acyl_CoA_acyltransferase"/>
</dbReference>
<dbReference type="InterPro" id="IPR000182">
    <property type="entry name" value="GNAT_dom"/>
</dbReference>
<dbReference type="InterPro" id="IPR053144">
    <property type="entry name" value="Acetyltransferase_Butenolide"/>
</dbReference>
<proteinExistence type="predicted"/>
<dbReference type="CDD" id="cd04301">
    <property type="entry name" value="NAT_SF"/>
    <property type="match status" value="1"/>
</dbReference>
<evidence type="ECO:0000259" key="1">
    <source>
        <dbReference type="Pfam" id="PF13508"/>
    </source>
</evidence>
<dbReference type="EMBL" id="WWEU01000001">
    <property type="protein sequence ID" value="MYM57950.1"/>
    <property type="molecule type" value="Genomic_DNA"/>
</dbReference>
<keyword evidence="3" id="KW-1185">Reference proteome</keyword>
<dbReference type="Pfam" id="PF13508">
    <property type="entry name" value="Acetyltransf_7"/>
    <property type="match status" value="1"/>
</dbReference>
<keyword evidence="2" id="KW-0808">Transferase</keyword>
<comment type="caution">
    <text evidence="2">The sequence shown here is derived from an EMBL/GenBank/DDBJ whole genome shotgun (WGS) entry which is preliminary data.</text>
</comment>
<dbReference type="AlphaFoldDB" id="A0A6L8LTK6"/>
<gene>
    <name evidence="2" type="ORF">GTG28_01820</name>
</gene>
<name>A0A6L8LTK6_9VIBR</name>
<evidence type="ECO:0000313" key="3">
    <source>
        <dbReference type="Proteomes" id="UP000478571"/>
    </source>
</evidence>
<dbReference type="SUPFAM" id="SSF55729">
    <property type="entry name" value="Acyl-CoA N-acyltransferases (Nat)"/>
    <property type="match status" value="1"/>
</dbReference>
<reference evidence="2 3" key="1">
    <citation type="submission" date="2020-01" db="EMBL/GenBank/DDBJ databases">
        <title>Draft Genome Sequence of Vibrio sp. strain OCN044, Isolated from a Healthy Coral at Palmyra Atoll.</title>
        <authorList>
            <person name="Videau P."/>
            <person name="Loughran R."/>
            <person name="Esquivel A."/>
            <person name="Deadmond M."/>
            <person name="Paddock B.E."/>
            <person name="Saw J.H."/>
            <person name="Ushijima B."/>
        </authorList>
    </citation>
    <scope>NUCLEOTIDE SEQUENCE [LARGE SCALE GENOMIC DNA]</scope>
    <source>
        <strain evidence="2 3">OCN044</strain>
    </source>
</reference>
<evidence type="ECO:0000313" key="2">
    <source>
        <dbReference type="EMBL" id="MYM57950.1"/>
    </source>
</evidence>
<dbReference type="Gene3D" id="3.40.630.30">
    <property type="match status" value="1"/>
</dbReference>
<dbReference type="PANTHER" id="PTHR43233:SF1">
    <property type="entry name" value="FAMILY N-ACETYLTRANSFERASE, PUTATIVE (AFU_ORTHOLOGUE AFUA_6G03350)-RELATED"/>
    <property type="match status" value="1"/>
</dbReference>
<feature type="domain" description="N-acetyltransferase" evidence="1">
    <location>
        <begin position="58"/>
        <end position="129"/>
    </location>
</feature>
<dbReference type="Proteomes" id="UP000478571">
    <property type="component" value="Unassembled WGS sequence"/>
</dbReference>
<accession>A0A6L8LTK6</accession>
<dbReference type="GO" id="GO:0016747">
    <property type="term" value="F:acyltransferase activity, transferring groups other than amino-acyl groups"/>
    <property type="evidence" value="ECO:0007669"/>
    <property type="project" value="InterPro"/>
</dbReference>
<protein>
    <submittedName>
        <fullName evidence="2">N-acetyltransferase</fullName>
    </submittedName>
</protein>
<organism evidence="2 3">
    <name type="scientific">Vibrio tetraodonis subsp. pristinus</name>
    <dbReference type="NCBI Taxonomy" id="2695891"/>
    <lineage>
        <taxon>Bacteria</taxon>
        <taxon>Pseudomonadati</taxon>
        <taxon>Pseudomonadota</taxon>
        <taxon>Gammaproteobacteria</taxon>
        <taxon>Vibrionales</taxon>
        <taxon>Vibrionaceae</taxon>
        <taxon>Vibrio</taxon>
    </lineage>
</organism>